<dbReference type="OrthoDB" id="4774651at2759"/>
<comment type="caution">
    <text evidence="1">The sequence shown here is derived from an EMBL/GenBank/DDBJ whole genome shotgun (WGS) entry which is preliminary data.</text>
</comment>
<proteinExistence type="predicted"/>
<gene>
    <name evidence="1" type="ORF">N7532_001998</name>
</gene>
<name>A0A9W9KMY8_9EURO</name>
<keyword evidence="2" id="KW-1185">Reference proteome</keyword>
<dbReference type="AlphaFoldDB" id="A0A9W9KMY8"/>
<dbReference type="Proteomes" id="UP001149074">
    <property type="component" value="Unassembled WGS sequence"/>
</dbReference>
<dbReference type="EMBL" id="JAPQKI010000002">
    <property type="protein sequence ID" value="KAJ5111463.1"/>
    <property type="molecule type" value="Genomic_DNA"/>
</dbReference>
<organism evidence="1 2">
    <name type="scientific">Penicillium argentinense</name>
    <dbReference type="NCBI Taxonomy" id="1131581"/>
    <lineage>
        <taxon>Eukaryota</taxon>
        <taxon>Fungi</taxon>
        <taxon>Dikarya</taxon>
        <taxon>Ascomycota</taxon>
        <taxon>Pezizomycotina</taxon>
        <taxon>Eurotiomycetes</taxon>
        <taxon>Eurotiomycetidae</taxon>
        <taxon>Eurotiales</taxon>
        <taxon>Aspergillaceae</taxon>
        <taxon>Penicillium</taxon>
    </lineage>
</organism>
<reference evidence="1" key="1">
    <citation type="submission" date="2022-11" db="EMBL/GenBank/DDBJ databases">
        <authorList>
            <person name="Petersen C."/>
        </authorList>
    </citation>
    <scope>NUCLEOTIDE SEQUENCE</scope>
    <source>
        <strain evidence="1">IBT 30761</strain>
    </source>
</reference>
<evidence type="ECO:0000313" key="1">
    <source>
        <dbReference type="EMBL" id="KAJ5111463.1"/>
    </source>
</evidence>
<dbReference type="GeneID" id="81353471"/>
<dbReference type="RefSeq" id="XP_056479533.1">
    <property type="nucleotide sequence ID" value="XM_056614492.1"/>
</dbReference>
<evidence type="ECO:0000313" key="2">
    <source>
        <dbReference type="Proteomes" id="UP001149074"/>
    </source>
</evidence>
<protein>
    <submittedName>
        <fullName evidence="1">Uncharacterized protein</fullName>
    </submittedName>
</protein>
<reference evidence="1" key="2">
    <citation type="journal article" date="2023" name="IMA Fungus">
        <title>Comparative genomic study of the Penicillium genus elucidates a diverse pangenome and 15 lateral gene transfer events.</title>
        <authorList>
            <person name="Petersen C."/>
            <person name="Sorensen T."/>
            <person name="Nielsen M.R."/>
            <person name="Sondergaard T.E."/>
            <person name="Sorensen J.L."/>
            <person name="Fitzpatrick D.A."/>
            <person name="Frisvad J.C."/>
            <person name="Nielsen K.L."/>
        </authorList>
    </citation>
    <scope>NUCLEOTIDE SEQUENCE</scope>
    <source>
        <strain evidence="1">IBT 30761</strain>
    </source>
</reference>
<sequence length="214" mass="25011">MSSQHYLADEDLFTSLSETRRRIKQEDSLTLQQKASMSFDHCGVVEPRSTRRKDCASFLQSPALREYCQERKCMTLSQIHKSFVNMDRFRAVLTKQRAFRYPKGRDIAGIQHELHRDPTLQSYIREVYDNEYGLFVFCALEAQIRYLASLDSFEVDMSYKRVKGDVIEVIFATLIQEHGKNQESPNAYEFIFSRVFYLIQKITNESVSGSTSRE</sequence>
<accession>A0A9W9KMY8</accession>